<dbReference type="Pfam" id="PF04255">
    <property type="entry name" value="DUF433"/>
    <property type="match status" value="1"/>
</dbReference>
<reference evidence="2" key="1">
    <citation type="submission" date="2015-02" db="EMBL/GenBank/DDBJ databases">
        <title>Draft Genome of Frankia sp. CpI1-S.</title>
        <authorList>
            <person name="Oshone R.T."/>
            <person name="Ngom M."/>
            <person name="Ghodhbane-Gtari F."/>
            <person name="Gtari M."/>
            <person name="Morris K."/>
            <person name="Thomas K."/>
            <person name="Sen A."/>
            <person name="Tisa L.S."/>
        </authorList>
    </citation>
    <scope>NUCLEOTIDE SEQUENCE [LARGE SCALE GENOMIC DNA]</scope>
    <source>
        <strain evidence="2">CpI1-S</strain>
    </source>
</reference>
<evidence type="ECO:0000313" key="2">
    <source>
        <dbReference type="Proteomes" id="UP000032545"/>
    </source>
</evidence>
<accession>A0A0D8BEC8</accession>
<evidence type="ECO:0000313" key="1">
    <source>
        <dbReference type="EMBL" id="KJE22638.1"/>
    </source>
</evidence>
<dbReference type="InterPro" id="IPR036388">
    <property type="entry name" value="WH-like_DNA-bd_sf"/>
</dbReference>
<keyword evidence="2" id="KW-1185">Reference proteome</keyword>
<dbReference type="InterPro" id="IPR007367">
    <property type="entry name" value="DUF433"/>
</dbReference>
<protein>
    <recommendedName>
        <fullName evidence="3">DUF433 domain-containing protein</fullName>
    </recommendedName>
</protein>
<dbReference type="EMBL" id="JYFN01000021">
    <property type="protein sequence ID" value="KJE22638.1"/>
    <property type="molecule type" value="Genomic_DNA"/>
</dbReference>
<organism evidence="1 2">
    <name type="scientific">Frankia torreyi</name>
    <dbReference type="NCBI Taxonomy" id="1856"/>
    <lineage>
        <taxon>Bacteria</taxon>
        <taxon>Bacillati</taxon>
        <taxon>Actinomycetota</taxon>
        <taxon>Actinomycetes</taxon>
        <taxon>Frankiales</taxon>
        <taxon>Frankiaceae</taxon>
        <taxon>Frankia</taxon>
    </lineage>
</organism>
<dbReference type="PANTHER" id="PTHR34849">
    <property type="entry name" value="SSL5025 PROTEIN"/>
    <property type="match status" value="1"/>
</dbReference>
<dbReference type="RefSeq" id="WP_044885621.1">
    <property type="nucleotide sequence ID" value="NZ_JYFN01000021.1"/>
</dbReference>
<dbReference type="Proteomes" id="UP000032545">
    <property type="component" value="Unassembled WGS sequence"/>
</dbReference>
<name>A0A0D8BEC8_9ACTN</name>
<reference evidence="1 2" key="2">
    <citation type="journal article" date="2016" name="Genome Announc.">
        <title>Permanent Draft Genome Sequences for Two Variants of Frankia sp. Strain CpI1, the First Frankia Strain Isolated from Root Nodules of Comptonia peregrina.</title>
        <authorList>
            <person name="Oshone R."/>
            <person name="Hurst S.G.IV."/>
            <person name="Abebe-Akele F."/>
            <person name="Simpson S."/>
            <person name="Morris K."/>
            <person name="Thomas W.K."/>
            <person name="Tisa L.S."/>
        </authorList>
    </citation>
    <scope>NUCLEOTIDE SEQUENCE [LARGE SCALE GENOMIC DNA]</scope>
    <source>
        <strain evidence="2">CpI1-S</strain>
    </source>
</reference>
<gene>
    <name evidence="1" type="ORF">FF36_03003</name>
</gene>
<dbReference type="SUPFAM" id="SSF46689">
    <property type="entry name" value="Homeodomain-like"/>
    <property type="match status" value="1"/>
</dbReference>
<dbReference type="PATRIC" id="fig|1502723.3.peg.2378"/>
<proteinExistence type="predicted"/>
<dbReference type="InterPro" id="IPR009057">
    <property type="entry name" value="Homeodomain-like_sf"/>
</dbReference>
<sequence length="79" mass="8244">MADELLALVVVDPSVGHGQAYIRGTRVPVSVVLDCLADGMSGEEIVTEYPSLTVAGIRAAAAYGARLAREDLVPLHTVP</sequence>
<dbReference type="AlphaFoldDB" id="A0A0D8BEC8"/>
<dbReference type="PANTHER" id="PTHR34849:SF3">
    <property type="entry name" value="SSR2962 PROTEIN"/>
    <property type="match status" value="1"/>
</dbReference>
<dbReference type="OrthoDB" id="200074at2"/>
<evidence type="ECO:0008006" key="3">
    <source>
        <dbReference type="Google" id="ProtNLM"/>
    </source>
</evidence>
<dbReference type="Gene3D" id="1.10.10.10">
    <property type="entry name" value="Winged helix-like DNA-binding domain superfamily/Winged helix DNA-binding domain"/>
    <property type="match status" value="1"/>
</dbReference>
<comment type="caution">
    <text evidence="1">The sequence shown here is derived from an EMBL/GenBank/DDBJ whole genome shotgun (WGS) entry which is preliminary data.</text>
</comment>